<protein>
    <submittedName>
        <fullName evidence="1">Uncharacterized protein</fullName>
    </submittedName>
</protein>
<dbReference type="EMBL" id="WQMT02000011">
    <property type="protein sequence ID" value="KAG9217698.1"/>
    <property type="molecule type" value="Genomic_DNA"/>
</dbReference>
<comment type="caution">
    <text evidence="1">The sequence shown here is derived from an EMBL/GenBank/DDBJ whole genome shotgun (WGS) entry which is preliminary data.</text>
</comment>
<reference evidence="1 2" key="1">
    <citation type="journal article" date="2021" name="Appl. Environ. Microbiol.">
        <title>Genetic linkage and physical mapping for an oyster mushroom Pleurotus cornucopiae and QTL analysis for the trait cap color.</title>
        <authorList>
            <person name="Zhang Y."/>
            <person name="Gao W."/>
            <person name="Sonnenberg A."/>
            <person name="Chen Q."/>
            <person name="Zhang J."/>
            <person name="Huang C."/>
        </authorList>
    </citation>
    <scope>NUCLEOTIDE SEQUENCE [LARGE SCALE GENOMIC DNA]</scope>
    <source>
        <strain evidence="1">CCMSSC00406</strain>
    </source>
</reference>
<evidence type="ECO:0000313" key="2">
    <source>
        <dbReference type="Proteomes" id="UP000824881"/>
    </source>
</evidence>
<proteinExistence type="predicted"/>
<evidence type="ECO:0000313" key="1">
    <source>
        <dbReference type="EMBL" id="KAG9217698.1"/>
    </source>
</evidence>
<gene>
    <name evidence="1" type="ORF">CCMSSC00406_0003613</name>
</gene>
<dbReference type="Proteomes" id="UP000824881">
    <property type="component" value="Unassembled WGS sequence"/>
</dbReference>
<sequence>MQNQVNIEFVPVLDDPRTWSSPRKYPGLQSSGCTTSTHCAALADFIAAIQQMEEQLPASSSQISLSLSLFILLQGTVPLLWSALSEIKGRKLVYILSVGLSTVGCIVTALAPNIGLVIGFRCLQGAGYEYPRFLTHYYSTEASHIYDTNSSASVISIGAATLADLYPPSIRGTKMGIYYAAPLLGPSLGPILGGALTAGFSWRACFWFMAIFSGLSFLSFLFFFKDTWRKERSLTYQNVLRARLRELGASENKRDSVSAKNLEVETPLPDHASCATEIATAPAEKSAHTADPLIDILKNTAVVESKGLPPTLELPEIKLSLKDVNPVRPLLLVLRRPNNCIILLASGSFFAFGFLISYTTARTLGNMYHYNALKVGLVLLSFGIGSLGGSLLGGRYSDYTYRKLKEGNGGKNSPEMRLKSTLLGLVLLPPSIIGFGWVSHQHLHISAICVMLFLNGFFSIWIYASTLAYIVDANNGRSSTAMASNSAFRGISAFAATEIAVPLQDAVGDGWMYTIWGIIMVVTELLILLVIWKGGNWRERAEEREARSRLKQ</sequence>
<keyword evidence="2" id="KW-1185">Reference proteome</keyword>
<organism evidence="1 2">
    <name type="scientific">Pleurotus cornucopiae</name>
    <name type="common">Cornucopia mushroom</name>
    <dbReference type="NCBI Taxonomy" id="5321"/>
    <lineage>
        <taxon>Eukaryota</taxon>
        <taxon>Fungi</taxon>
        <taxon>Dikarya</taxon>
        <taxon>Basidiomycota</taxon>
        <taxon>Agaricomycotina</taxon>
        <taxon>Agaricomycetes</taxon>
        <taxon>Agaricomycetidae</taxon>
        <taxon>Agaricales</taxon>
        <taxon>Pleurotineae</taxon>
        <taxon>Pleurotaceae</taxon>
        <taxon>Pleurotus</taxon>
    </lineage>
</organism>
<name>A0ACB7IJ91_PLECO</name>
<accession>A0ACB7IJ91</accession>